<evidence type="ECO:0000313" key="3">
    <source>
        <dbReference type="Proteomes" id="UP000266723"/>
    </source>
</evidence>
<accession>A0ABQ7D4T7</accession>
<comment type="caution">
    <text evidence="2">The sequence shown here is derived from an EMBL/GenBank/DDBJ whole genome shotgun (WGS) entry which is preliminary data.</text>
</comment>
<proteinExistence type="predicted"/>
<sequence>MPIPHCNGDSDRDETRAGSIQSRRRELRGWDEARLVDPTRPFGELDGLLDSTCPFGKLDGVFGPTRRFGELNNGCFAVWDLFMGLSERTPCLACHLGFSTSWEARREVFCSNRRLRLYYSLAAKREIVRPLGLQVGKAGRRCDKYAAWLLSDLAARHYAIWPLGGLTAWHLGDLAARRLDSLAAKKSGS</sequence>
<evidence type="ECO:0000256" key="1">
    <source>
        <dbReference type="SAM" id="MobiDB-lite"/>
    </source>
</evidence>
<organism evidence="2 3">
    <name type="scientific">Brassica cretica</name>
    <name type="common">Mustard</name>
    <dbReference type="NCBI Taxonomy" id="69181"/>
    <lineage>
        <taxon>Eukaryota</taxon>
        <taxon>Viridiplantae</taxon>
        <taxon>Streptophyta</taxon>
        <taxon>Embryophyta</taxon>
        <taxon>Tracheophyta</taxon>
        <taxon>Spermatophyta</taxon>
        <taxon>Magnoliopsida</taxon>
        <taxon>eudicotyledons</taxon>
        <taxon>Gunneridae</taxon>
        <taxon>Pentapetalae</taxon>
        <taxon>rosids</taxon>
        <taxon>malvids</taxon>
        <taxon>Brassicales</taxon>
        <taxon>Brassicaceae</taxon>
        <taxon>Brassiceae</taxon>
        <taxon>Brassica</taxon>
    </lineage>
</organism>
<keyword evidence="3" id="KW-1185">Reference proteome</keyword>
<protein>
    <submittedName>
        <fullName evidence="2">Uncharacterized protein</fullName>
    </submittedName>
</protein>
<gene>
    <name evidence="2" type="ORF">DY000_02015537</name>
</gene>
<dbReference type="Proteomes" id="UP000266723">
    <property type="component" value="Unassembled WGS sequence"/>
</dbReference>
<evidence type="ECO:0000313" key="2">
    <source>
        <dbReference type="EMBL" id="KAF3566544.1"/>
    </source>
</evidence>
<reference evidence="2 3" key="1">
    <citation type="journal article" date="2020" name="BMC Genomics">
        <title>Intraspecific diversification of the crop wild relative Brassica cretica Lam. using demographic model selection.</title>
        <authorList>
            <person name="Kioukis A."/>
            <person name="Michalopoulou V.A."/>
            <person name="Briers L."/>
            <person name="Pirintsos S."/>
            <person name="Studholme D.J."/>
            <person name="Pavlidis P."/>
            <person name="Sarris P.F."/>
        </authorList>
    </citation>
    <scope>NUCLEOTIDE SEQUENCE [LARGE SCALE GENOMIC DNA]</scope>
    <source>
        <strain evidence="3">cv. PFS-1207/04</strain>
    </source>
</reference>
<feature type="region of interest" description="Disordered" evidence="1">
    <location>
        <begin position="1"/>
        <end position="25"/>
    </location>
</feature>
<dbReference type="EMBL" id="QGKV02000759">
    <property type="protein sequence ID" value="KAF3566544.1"/>
    <property type="molecule type" value="Genomic_DNA"/>
</dbReference>
<name>A0ABQ7D4T7_BRACR</name>